<sequence length="302" mass="34302">MTSYQGAAEASHILTPPLSSSQNESSKIEVMRKAFEKIYMLDSKEVFLPSGEYVESFDSSLDDTSSWDGMASTVDVITSKPEWLLRESELDVDKSPEPPKLSKPPCEKKAVKKPKKKTAGKANGVGMVLRYDAAYRVWIVFMERKFQQEGLRHVFLYAMGDKKDKTFGPGSERKALKILIENTADRYHWMMWGTSSAVWIIRALKRKCSPENLEREAYSSLVSMKFGDLVRPRSFFEKVRVLSANLGDDCDLRDESKLVSFLVKKFPEGYEGFGKGISRGSLDDLEKFVTERCTARKLARRS</sequence>
<dbReference type="GeneID" id="34520900"/>
<keyword evidence="3" id="KW-1185">Reference proteome</keyword>
<dbReference type="HOGENOM" id="CLU_921558_0_0_1"/>
<feature type="region of interest" description="Disordered" evidence="1">
    <location>
        <begin position="1"/>
        <end position="26"/>
    </location>
</feature>
<evidence type="ECO:0000313" key="2">
    <source>
        <dbReference type="EMBL" id="CDK27519.1"/>
    </source>
</evidence>
<dbReference type="RefSeq" id="XP_022459512.1">
    <property type="nucleotide sequence ID" value="XM_022601917.1"/>
</dbReference>
<dbReference type="AlphaFoldDB" id="W6MLX6"/>
<dbReference type="Proteomes" id="UP000019384">
    <property type="component" value="Unassembled WGS sequence"/>
</dbReference>
<proteinExistence type="predicted"/>
<accession>W6MLX6</accession>
<reference evidence="2" key="2">
    <citation type="submission" date="2014-02" db="EMBL/GenBank/DDBJ databases">
        <title>Complete DNA sequence of /Kuraishia capsulata/ illustrates novel genomic features among budding yeasts (/Saccharomycotina/).</title>
        <authorList>
            <person name="Morales L."/>
            <person name="Noel B."/>
            <person name="Porcel B."/>
            <person name="Marcet-Houben M."/>
            <person name="Hullo M-F."/>
            <person name="Sacerdot C."/>
            <person name="Tekaia F."/>
            <person name="Leh-Louis V."/>
            <person name="Despons L."/>
            <person name="Khanna V."/>
            <person name="Aury J-M."/>
            <person name="Barbe V."/>
            <person name="Couloux A."/>
            <person name="Labadie K."/>
            <person name="Pelletier E."/>
            <person name="Souciet J-L."/>
            <person name="Boekhout T."/>
            <person name="Gabaldon T."/>
            <person name="Wincker P."/>
            <person name="Dujon B."/>
        </authorList>
    </citation>
    <scope>NUCLEOTIDE SEQUENCE</scope>
    <source>
        <strain evidence="2">CBS 1993</strain>
    </source>
</reference>
<reference evidence="2" key="1">
    <citation type="submission" date="2013-12" db="EMBL/GenBank/DDBJ databases">
        <authorList>
            <person name="Genoscope - CEA"/>
        </authorList>
    </citation>
    <scope>NUCLEOTIDE SEQUENCE</scope>
    <source>
        <strain evidence="2">CBS 1993</strain>
    </source>
</reference>
<protein>
    <submittedName>
        <fullName evidence="2">Uncharacterized protein</fullName>
    </submittedName>
</protein>
<feature type="region of interest" description="Disordered" evidence="1">
    <location>
        <begin position="89"/>
        <end position="118"/>
    </location>
</feature>
<evidence type="ECO:0000313" key="3">
    <source>
        <dbReference type="Proteomes" id="UP000019384"/>
    </source>
</evidence>
<gene>
    <name evidence="2" type="ORF">KUCA_T00003497001</name>
</gene>
<name>W6MLX6_9ASCO</name>
<dbReference type="EMBL" id="HG793128">
    <property type="protein sequence ID" value="CDK27519.1"/>
    <property type="molecule type" value="Genomic_DNA"/>
</dbReference>
<organism evidence="2 3">
    <name type="scientific">Kuraishia capsulata CBS 1993</name>
    <dbReference type="NCBI Taxonomy" id="1382522"/>
    <lineage>
        <taxon>Eukaryota</taxon>
        <taxon>Fungi</taxon>
        <taxon>Dikarya</taxon>
        <taxon>Ascomycota</taxon>
        <taxon>Saccharomycotina</taxon>
        <taxon>Pichiomycetes</taxon>
        <taxon>Pichiales</taxon>
        <taxon>Pichiaceae</taxon>
        <taxon>Kuraishia</taxon>
    </lineage>
</organism>
<evidence type="ECO:0000256" key="1">
    <source>
        <dbReference type="SAM" id="MobiDB-lite"/>
    </source>
</evidence>